<dbReference type="AlphaFoldDB" id="C5BWF9"/>
<feature type="compositionally biased region" description="Low complexity" evidence="1">
    <location>
        <begin position="1"/>
        <end position="10"/>
    </location>
</feature>
<dbReference type="KEGG" id="bcv:Bcav_0353"/>
<feature type="region of interest" description="Disordered" evidence="1">
    <location>
        <begin position="168"/>
        <end position="237"/>
    </location>
</feature>
<name>C5BWF9_BEUC1</name>
<dbReference type="STRING" id="471853.Bcav_0353"/>
<dbReference type="OrthoDB" id="6023896at2"/>
<dbReference type="RefSeq" id="WP_012725397.1">
    <property type="nucleotide sequence ID" value="NC_012669.1"/>
</dbReference>
<dbReference type="HOGENOM" id="CLU_1131860_0_0_11"/>
<proteinExistence type="predicted"/>
<dbReference type="eggNOG" id="ENOG5033N13">
    <property type="taxonomic scope" value="Bacteria"/>
</dbReference>
<protein>
    <submittedName>
        <fullName evidence="2">Uncharacterized protein</fullName>
    </submittedName>
</protein>
<accession>C5BWF9</accession>
<dbReference type="EMBL" id="CP001618">
    <property type="protein sequence ID" value="ACQ78617.1"/>
    <property type="molecule type" value="Genomic_DNA"/>
</dbReference>
<evidence type="ECO:0000313" key="2">
    <source>
        <dbReference type="EMBL" id="ACQ78617.1"/>
    </source>
</evidence>
<keyword evidence="3" id="KW-1185">Reference proteome</keyword>
<gene>
    <name evidence="2" type="ordered locus">Bcav_0353</name>
</gene>
<feature type="compositionally biased region" description="Basic and acidic residues" evidence="1">
    <location>
        <begin position="207"/>
        <end position="220"/>
    </location>
</feature>
<reference evidence="2 3" key="1">
    <citation type="journal article" date="2009" name="Stand. Genomic Sci.">
        <title>Complete genome sequence of Beutenbergia cavernae type strain (HKI 0122).</title>
        <authorList>
            <person name="Land M."/>
            <person name="Pukall R."/>
            <person name="Abt B."/>
            <person name="Goker M."/>
            <person name="Rohde M."/>
            <person name="Glavina Del Rio T."/>
            <person name="Tice H."/>
            <person name="Copeland A."/>
            <person name="Cheng J.F."/>
            <person name="Lucas S."/>
            <person name="Chen F."/>
            <person name="Nolan M."/>
            <person name="Bruce D."/>
            <person name="Goodwin L."/>
            <person name="Pitluck S."/>
            <person name="Ivanova N."/>
            <person name="Mavromatis K."/>
            <person name="Ovchinnikova G."/>
            <person name="Pati A."/>
            <person name="Chen A."/>
            <person name="Palaniappan K."/>
            <person name="Hauser L."/>
            <person name="Chang Y.J."/>
            <person name="Jefferies C.C."/>
            <person name="Saunders E."/>
            <person name="Brettin T."/>
            <person name="Detter J.C."/>
            <person name="Han C."/>
            <person name="Chain P."/>
            <person name="Bristow J."/>
            <person name="Eisen J.A."/>
            <person name="Markowitz V."/>
            <person name="Hugenholtz P."/>
            <person name="Kyrpides N.C."/>
            <person name="Klenk H.P."/>
            <person name="Lapidus A."/>
        </authorList>
    </citation>
    <scope>NUCLEOTIDE SEQUENCE [LARGE SCALE GENOMIC DNA]</scope>
    <source>
        <strain evidence="3">ATCC BAA-8 / DSM 12333 / NBRC 16432</strain>
    </source>
</reference>
<feature type="region of interest" description="Disordered" evidence="1">
    <location>
        <begin position="1"/>
        <end position="20"/>
    </location>
</feature>
<organism evidence="2 3">
    <name type="scientific">Beutenbergia cavernae (strain ATCC BAA-8 / DSM 12333 / CCUG 43141 / JCM 11478 / NBRC 16432 / NCIMB 13614 / HKI 0122)</name>
    <dbReference type="NCBI Taxonomy" id="471853"/>
    <lineage>
        <taxon>Bacteria</taxon>
        <taxon>Bacillati</taxon>
        <taxon>Actinomycetota</taxon>
        <taxon>Actinomycetes</taxon>
        <taxon>Micrococcales</taxon>
        <taxon>Beutenbergiaceae</taxon>
        <taxon>Beutenbergia</taxon>
    </lineage>
</organism>
<evidence type="ECO:0000256" key="1">
    <source>
        <dbReference type="SAM" id="MobiDB-lite"/>
    </source>
</evidence>
<feature type="compositionally biased region" description="Low complexity" evidence="1">
    <location>
        <begin position="178"/>
        <end position="197"/>
    </location>
</feature>
<sequence length="245" mass="25116">MTGWAAGARPPGVPGAPVPQLTAHGLHARRVGPTEWTYRPDAVGVARDARGRPSVTLIAAGDDAFLNLTTLLPADDDAVAALAKELARREGVPPAELTLRPARLDVAPAELLVGDGDGGWICLARRVTSGVPPYSAAFAVPLSPARVAAVRAALDGTSGQLAARYTLTEAPAPTREATTSSSSSFSSTTTTTTTTSSRGDASPEGGTTHERVATERHDTHVAPPGPPSEPGPIVLLTDAAAWRTT</sequence>
<evidence type="ECO:0000313" key="3">
    <source>
        <dbReference type="Proteomes" id="UP000007962"/>
    </source>
</evidence>
<dbReference type="Proteomes" id="UP000007962">
    <property type="component" value="Chromosome"/>
</dbReference>